<dbReference type="Proteomes" id="UP000325313">
    <property type="component" value="Unassembled WGS sequence"/>
</dbReference>
<protein>
    <submittedName>
        <fullName evidence="1">Uncharacterized protein</fullName>
    </submittedName>
</protein>
<gene>
    <name evidence="1" type="ORF">PGTUg99_011966</name>
</gene>
<dbReference type="EMBL" id="VDEP01000407">
    <property type="protein sequence ID" value="KAA1088116.1"/>
    <property type="molecule type" value="Genomic_DNA"/>
</dbReference>
<comment type="caution">
    <text evidence="1">The sequence shown here is derived from an EMBL/GenBank/DDBJ whole genome shotgun (WGS) entry which is preliminary data.</text>
</comment>
<evidence type="ECO:0000313" key="2">
    <source>
        <dbReference type="Proteomes" id="UP000325313"/>
    </source>
</evidence>
<sequence>MLNQLPLTSIPHHQQTRWFGLQQIATRFVNGGSLSCRESDRFNGIVPLQSIASLASFRFNRIVHRTLIGSFQRHRSVSITSFNRIVLRDRFAGPFRWIVSRDRFAGPFRWIVSWHRFMASISMIVIMSDALEQVPLHLKALQMQL</sequence>
<proteinExistence type="predicted"/>
<dbReference type="AlphaFoldDB" id="A0A5B0NHN7"/>
<reference evidence="1 2" key="1">
    <citation type="submission" date="2019-05" db="EMBL/GenBank/DDBJ databases">
        <title>Emergence of the Ug99 lineage of the wheat stem rust pathogen through somatic hybridization.</title>
        <authorList>
            <person name="Li F."/>
            <person name="Upadhyaya N.M."/>
            <person name="Sperschneider J."/>
            <person name="Matny O."/>
            <person name="Nguyen-Phuc H."/>
            <person name="Mago R."/>
            <person name="Raley C."/>
            <person name="Miller M.E."/>
            <person name="Silverstein K.A.T."/>
            <person name="Henningsen E."/>
            <person name="Hirsch C.D."/>
            <person name="Visser B."/>
            <person name="Pretorius Z.A."/>
            <person name="Steffenson B.J."/>
            <person name="Schwessinger B."/>
            <person name="Dodds P.N."/>
            <person name="Figueroa M."/>
        </authorList>
    </citation>
    <scope>NUCLEOTIDE SEQUENCE [LARGE SCALE GENOMIC DNA]</scope>
    <source>
        <strain evidence="1 2">Ug99</strain>
    </source>
</reference>
<organism evidence="1 2">
    <name type="scientific">Puccinia graminis f. sp. tritici</name>
    <dbReference type="NCBI Taxonomy" id="56615"/>
    <lineage>
        <taxon>Eukaryota</taxon>
        <taxon>Fungi</taxon>
        <taxon>Dikarya</taxon>
        <taxon>Basidiomycota</taxon>
        <taxon>Pucciniomycotina</taxon>
        <taxon>Pucciniomycetes</taxon>
        <taxon>Pucciniales</taxon>
        <taxon>Pucciniaceae</taxon>
        <taxon>Puccinia</taxon>
    </lineage>
</organism>
<evidence type="ECO:0000313" key="1">
    <source>
        <dbReference type="EMBL" id="KAA1088116.1"/>
    </source>
</evidence>
<name>A0A5B0NHN7_PUCGR</name>
<accession>A0A5B0NHN7</accession>